<evidence type="ECO:0000313" key="2">
    <source>
        <dbReference type="Proteomes" id="UP000242561"/>
    </source>
</evidence>
<sequence>MHGSIGLADKYQMVPDDKIDGHFRLYHKGHQGSWLLIEQGAQGKQEAVIAHCYYIEIRGKKTNFECDRMYKSKNLEMSYSLYSQTYHLYKDVDNFIINKLKIWENVVQ</sequence>
<dbReference type="RefSeq" id="WP_072558158.1">
    <property type="nucleotide sequence ID" value="NZ_CP018154.1"/>
</dbReference>
<reference evidence="1 2" key="1">
    <citation type="submission" date="2016-11" db="EMBL/GenBank/DDBJ databases">
        <title>Sphingorhabdus sp. LPB0140, isolated from marine environment.</title>
        <authorList>
            <person name="Kim E."/>
            <person name="Yi H."/>
        </authorList>
    </citation>
    <scope>NUCLEOTIDE SEQUENCE [LARGE SCALE GENOMIC DNA]</scope>
    <source>
        <strain evidence="1 2">LPB0140</strain>
    </source>
</reference>
<organism evidence="1 2">
    <name type="scientific">Sphingorhabdus lutea</name>
    <dbReference type="NCBI Taxonomy" id="1913578"/>
    <lineage>
        <taxon>Bacteria</taxon>
        <taxon>Pseudomonadati</taxon>
        <taxon>Pseudomonadota</taxon>
        <taxon>Alphaproteobacteria</taxon>
        <taxon>Sphingomonadales</taxon>
        <taxon>Sphingomonadaceae</taxon>
        <taxon>Sphingorhabdus</taxon>
    </lineage>
</organism>
<dbReference type="KEGG" id="sphl:LPB140_00150"/>
<evidence type="ECO:0000313" key="1">
    <source>
        <dbReference type="EMBL" id="APG61512.1"/>
    </source>
</evidence>
<dbReference type="AlphaFoldDB" id="A0A1L3J8Q2"/>
<proteinExistence type="predicted"/>
<dbReference type="Proteomes" id="UP000242561">
    <property type="component" value="Chromosome"/>
</dbReference>
<protein>
    <submittedName>
        <fullName evidence="1">Uncharacterized protein</fullName>
    </submittedName>
</protein>
<keyword evidence="2" id="KW-1185">Reference proteome</keyword>
<gene>
    <name evidence="1" type="ORF">LPB140_00150</name>
</gene>
<accession>A0A1L3J8Q2</accession>
<name>A0A1L3J8Q2_9SPHN</name>
<dbReference type="EMBL" id="CP018154">
    <property type="protein sequence ID" value="APG61512.1"/>
    <property type="molecule type" value="Genomic_DNA"/>
</dbReference>